<dbReference type="InterPro" id="IPR018891">
    <property type="entry name" value="AIPR_C"/>
</dbReference>
<reference evidence="2 3" key="1">
    <citation type="journal article" date="2019" name="Nat. Med.">
        <title>A library of human gut bacterial isolates paired with longitudinal multiomics data enables mechanistic microbiome research.</title>
        <authorList>
            <person name="Poyet M."/>
            <person name="Groussin M."/>
            <person name="Gibbons S.M."/>
            <person name="Avila-Pacheco J."/>
            <person name="Jiang X."/>
            <person name="Kearney S.M."/>
            <person name="Perrotta A.R."/>
            <person name="Berdy B."/>
            <person name="Zhao S."/>
            <person name="Lieberman T.D."/>
            <person name="Swanson P.K."/>
            <person name="Smith M."/>
            <person name="Roesemann S."/>
            <person name="Alexander J.E."/>
            <person name="Rich S.A."/>
            <person name="Livny J."/>
            <person name="Vlamakis H."/>
            <person name="Clish C."/>
            <person name="Bullock K."/>
            <person name="Deik A."/>
            <person name="Scott J."/>
            <person name="Pierce K.A."/>
            <person name="Xavier R.J."/>
            <person name="Alm E.J."/>
        </authorList>
    </citation>
    <scope>NUCLEOTIDE SEQUENCE [LARGE SCALE GENOMIC DNA]</scope>
    <source>
        <strain evidence="2 3">BIOML-A2</strain>
    </source>
</reference>
<evidence type="ECO:0000313" key="2">
    <source>
        <dbReference type="EMBL" id="MZL69847.1"/>
    </source>
</evidence>
<protein>
    <recommendedName>
        <fullName evidence="1">Abortive phage infection protein C-terminal domain-containing protein</fullName>
    </recommendedName>
</protein>
<evidence type="ECO:0000313" key="3">
    <source>
        <dbReference type="Proteomes" id="UP000474718"/>
    </source>
</evidence>
<dbReference type="Proteomes" id="UP000474718">
    <property type="component" value="Unassembled WGS sequence"/>
</dbReference>
<accession>A0ABW9WXR9</accession>
<dbReference type="EMBL" id="WWVX01000005">
    <property type="protein sequence ID" value="MZL69847.1"/>
    <property type="molecule type" value="Genomic_DNA"/>
</dbReference>
<comment type="caution">
    <text evidence="2">The sequence shown here is derived from an EMBL/GenBank/DDBJ whole genome shotgun (WGS) entry which is preliminary data.</text>
</comment>
<feature type="domain" description="Abortive phage infection protein C-terminal" evidence="1">
    <location>
        <begin position="56"/>
        <end position="371"/>
    </location>
</feature>
<organism evidence="2 3">
    <name type="scientific">Bittarella massiliensis</name>
    <name type="common">ex Durand et al. 2017</name>
    <dbReference type="NCBI Taxonomy" id="1720313"/>
    <lineage>
        <taxon>Bacteria</taxon>
        <taxon>Bacillati</taxon>
        <taxon>Bacillota</taxon>
        <taxon>Clostridia</taxon>
        <taxon>Eubacteriales</taxon>
        <taxon>Oscillospiraceae</taxon>
        <taxon>Bittarella (ex Durand et al. 2017)</taxon>
    </lineage>
</organism>
<evidence type="ECO:0000259" key="1">
    <source>
        <dbReference type="Pfam" id="PF10592"/>
    </source>
</evidence>
<gene>
    <name evidence="2" type="ORF">GT747_08800</name>
</gene>
<dbReference type="RefSeq" id="WP_052537732.1">
    <property type="nucleotide sequence ID" value="NZ_FQVY01000004.1"/>
</dbReference>
<proteinExistence type="predicted"/>
<name>A0ABW9WXR9_9FIRM</name>
<keyword evidence="3" id="KW-1185">Reference proteome</keyword>
<dbReference type="Pfam" id="PF10592">
    <property type="entry name" value="AIPR"/>
    <property type="match status" value="1"/>
</dbReference>
<sequence>MSEIHPVNYPITLVFQAQSFRRIPNPYIKSESGEQEANMYMAICDVKSLPDTIPMETNPREQNLKTNVAKKIKASLLNPSNLDFYLLNRGILLSAKQVSFNNYSNEITIVFSDPEVHGNVDGGHTYRTILKYRDSLDVGQQYVKIEILTGVEGIFQSLAAARNTSVQVQDKSIAELEDRFDIIKNALKDQPYMDRVFFKENDFGEIDVADLLSILMMFNIKRFPDREALPVISYSGKKRCIDLYIQDHKEFGESGENPYIKMKRIMPDIFKLYDTIERNMNNYYRAKNPGGRYGATKGVVVPKQGQELKSKFLCEPMDAQSPNGFIYPILGAFRVLVAEEDGYYTWKKDPFAILNKVGPELVESTISMSRSLGNNPQSTGKDINLWKTLYMTVAMVSMD</sequence>